<proteinExistence type="predicted"/>
<organism evidence="2 3">
    <name type="scientific">Marchantia polymorpha</name>
    <name type="common">Common liverwort</name>
    <name type="synonym">Marchantia aquatica</name>
    <dbReference type="NCBI Taxonomy" id="3197"/>
    <lineage>
        <taxon>Eukaryota</taxon>
        <taxon>Viridiplantae</taxon>
        <taxon>Streptophyta</taxon>
        <taxon>Embryophyta</taxon>
        <taxon>Marchantiophyta</taxon>
        <taxon>Marchantiopsida</taxon>
        <taxon>Marchantiidae</taxon>
        <taxon>Marchantiales</taxon>
        <taxon>Marchantiaceae</taxon>
        <taxon>Marchantia</taxon>
    </lineage>
</organism>
<evidence type="ECO:0000256" key="1">
    <source>
        <dbReference type="SAM" id="MobiDB-lite"/>
    </source>
</evidence>
<evidence type="ECO:0000313" key="3">
    <source>
        <dbReference type="Proteomes" id="UP000244005"/>
    </source>
</evidence>
<dbReference type="EMBL" id="KZ772738">
    <property type="protein sequence ID" value="PTQ36111.1"/>
    <property type="molecule type" value="Genomic_DNA"/>
</dbReference>
<accession>A0A2R6WQJ3</accession>
<feature type="region of interest" description="Disordered" evidence="1">
    <location>
        <begin position="61"/>
        <end position="85"/>
    </location>
</feature>
<reference evidence="3" key="1">
    <citation type="journal article" date="2017" name="Cell">
        <title>Insights into land plant evolution garnered from the Marchantia polymorpha genome.</title>
        <authorList>
            <person name="Bowman J.L."/>
            <person name="Kohchi T."/>
            <person name="Yamato K.T."/>
            <person name="Jenkins J."/>
            <person name="Shu S."/>
            <person name="Ishizaki K."/>
            <person name="Yamaoka S."/>
            <person name="Nishihama R."/>
            <person name="Nakamura Y."/>
            <person name="Berger F."/>
            <person name="Adam C."/>
            <person name="Aki S.S."/>
            <person name="Althoff F."/>
            <person name="Araki T."/>
            <person name="Arteaga-Vazquez M.A."/>
            <person name="Balasubrmanian S."/>
            <person name="Barry K."/>
            <person name="Bauer D."/>
            <person name="Boehm C.R."/>
            <person name="Briginshaw L."/>
            <person name="Caballero-Perez J."/>
            <person name="Catarino B."/>
            <person name="Chen F."/>
            <person name="Chiyoda S."/>
            <person name="Chovatia M."/>
            <person name="Davies K.M."/>
            <person name="Delmans M."/>
            <person name="Demura T."/>
            <person name="Dierschke T."/>
            <person name="Dolan L."/>
            <person name="Dorantes-Acosta A.E."/>
            <person name="Eklund D.M."/>
            <person name="Florent S.N."/>
            <person name="Flores-Sandoval E."/>
            <person name="Fujiyama A."/>
            <person name="Fukuzawa H."/>
            <person name="Galik B."/>
            <person name="Grimanelli D."/>
            <person name="Grimwood J."/>
            <person name="Grossniklaus U."/>
            <person name="Hamada T."/>
            <person name="Haseloff J."/>
            <person name="Hetherington A.J."/>
            <person name="Higo A."/>
            <person name="Hirakawa Y."/>
            <person name="Hundley H.N."/>
            <person name="Ikeda Y."/>
            <person name="Inoue K."/>
            <person name="Inoue S.I."/>
            <person name="Ishida S."/>
            <person name="Jia Q."/>
            <person name="Kakita M."/>
            <person name="Kanazawa T."/>
            <person name="Kawai Y."/>
            <person name="Kawashima T."/>
            <person name="Kennedy M."/>
            <person name="Kinose K."/>
            <person name="Kinoshita T."/>
            <person name="Kohara Y."/>
            <person name="Koide E."/>
            <person name="Komatsu K."/>
            <person name="Kopischke S."/>
            <person name="Kubo M."/>
            <person name="Kyozuka J."/>
            <person name="Lagercrantz U."/>
            <person name="Lin S.S."/>
            <person name="Lindquist E."/>
            <person name="Lipzen A.M."/>
            <person name="Lu C.W."/>
            <person name="De Luna E."/>
            <person name="Martienssen R.A."/>
            <person name="Minamino N."/>
            <person name="Mizutani M."/>
            <person name="Mizutani M."/>
            <person name="Mochizuki N."/>
            <person name="Monte I."/>
            <person name="Mosher R."/>
            <person name="Nagasaki H."/>
            <person name="Nakagami H."/>
            <person name="Naramoto S."/>
            <person name="Nishitani K."/>
            <person name="Ohtani M."/>
            <person name="Okamoto T."/>
            <person name="Okumura M."/>
            <person name="Phillips J."/>
            <person name="Pollak B."/>
            <person name="Reinders A."/>
            <person name="Rovekamp M."/>
            <person name="Sano R."/>
            <person name="Sawa S."/>
            <person name="Schmid M.W."/>
            <person name="Shirakawa M."/>
            <person name="Solano R."/>
            <person name="Spunde A."/>
            <person name="Suetsugu N."/>
            <person name="Sugano S."/>
            <person name="Sugiyama A."/>
            <person name="Sun R."/>
            <person name="Suzuki Y."/>
            <person name="Takenaka M."/>
            <person name="Takezawa D."/>
            <person name="Tomogane H."/>
            <person name="Tsuzuki M."/>
            <person name="Ueda T."/>
            <person name="Umeda M."/>
            <person name="Ward J.M."/>
            <person name="Watanabe Y."/>
            <person name="Yazaki K."/>
            <person name="Yokoyama R."/>
            <person name="Yoshitake Y."/>
            <person name="Yotsui I."/>
            <person name="Zachgo S."/>
            <person name="Schmutz J."/>
        </authorList>
    </citation>
    <scope>NUCLEOTIDE SEQUENCE [LARGE SCALE GENOMIC DNA]</scope>
    <source>
        <strain evidence="3">Tak-1</strain>
    </source>
</reference>
<keyword evidence="3" id="KW-1185">Reference proteome</keyword>
<dbReference type="Proteomes" id="UP000244005">
    <property type="component" value="Unassembled WGS sequence"/>
</dbReference>
<sequence>MLPLRVDPMVCHRRSKSSRISSSTWICDRRFRNRSPITPQTTEPMQVVISMLPCSLGMGEANPAAAKAPSTRTTETRSRHEVSASQSRILETEWPMYTSDMGSTVPAPAMTVAIAKKNDRLLKAQKIRTSRLWPCGGCSQPPKVTLAMSAAPSRMALAASTNTCRSRYRLSTSSFNSGIVSSSLSRSRPTLVGFSMAICITVRPWMSSSVGRMMRSVARLVKGRTASAPPCTTAQCSGV</sequence>
<evidence type="ECO:0000313" key="2">
    <source>
        <dbReference type="EMBL" id="PTQ36111.1"/>
    </source>
</evidence>
<protein>
    <submittedName>
        <fullName evidence="2">Uncharacterized protein</fullName>
    </submittedName>
</protein>
<dbReference type="AlphaFoldDB" id="A0A2R6WQJ3"/>
<gene>
    <name evidence="2" type="ORF">MARPO_0066s0068</name>
</gene>
<name>A0A2R6WQJ3_MARPO</name>